<sequence>YSGRGTFVFFETLGRELSGYLKQVASQQGAAQLPLQCAPSLPTTQSENEGASTSAPSERLDGKVSRCLEQLAGKLEEKVNFLQTELARMPAETNHAIYVPQVFKLPPGMDECEVLNVYSDSD</sequence>
<evidence type="ECO:0000313" key="2">
    <source>
        <dbReference type="EMBL" id="KAF5838908.1"/>
    </source>
</evidence>
<feature type="non-terminal residue" evidence="2">
    <location>
        <position position="1"/>
    </location>
</feature>
<protein>
    <submittedName>
        <fullName evidence="2">Uncharacterized protein</fullName>
    </submittedName>
</protein>
<feature type="region of interest" description="Disordered" evidence="1">
    <location>
        <begin position="39"/>
        <end position="60"/>
    </location>
</feature>
<name>A0ABQ7GWB7_DUNSA</name>
<reference evidence="2" key="1">
    <citation type="submission" date="2017-08" db="EMBL/GenBank/DDBJ databases">
        <authorList>
            <person name="Polle J.E."/>
            <person name="Barry K."/>
            <person name="Cushman J."/>
            <person name="Schmutz J."/>
            <person name="Tran D."/>
            <person name="Hathwaick L.T."/>
            <person name="Yim W.C."/>
            <person name="Jenkins J."/>
            <person name="Mckie-Krisberg Z.M."/>
            <person name="Prochnik S."/>
            <person name="Lindquist E."/>
            <person name="Dockter R.B."/>
            <person name="Adam C."/>
            <person name="Molina H."/>
            <person name="Bunkerborg J."/>
            <person name="Jin E."/>
            <person name="Buchheim M."/>
            <person name="Magnuson J."/>
        </authorList>
    </citation>
    <scope>NUCLEOTIDE SEQUENCE</scope>
    <source>
        <strain evidence="2">CCAP 19/18</strain>
    </source>
</reference>
<organism evidence="2 3">
    <name type="scientific">Dunaliella salina</name>
    <name type="common">Green alga</name>
    <name type="synonym">Protococcus salinus</name>
    <dbReference type="NCBI Taxonomy" id="3046"/>
    <lineage>
        <taxon>Eukaryota</taxon>
        <taxon>Viridiplantae</taxon>
        <taxon>Chlorophyta</taxon>
        <taxon>core chlorophytes</taxon>
        <taxon>Chlorophyceae</taxon>
        <taxon>CS clade</taxon>
        <taxon>Chlamydomonadales</taxon>
        <taxon>Dunaliellaceae</taxon>
        <taxon>Dunaliella</taxon>
    </lineage>
</organism>
<comment type="caution">
    <text evidence="2">The sequence shown here is derived from an EMBL/GenBank/DDBJ whole genome shotgun (WGS) entry which is preliminary data.</text>
</comment>
<dbReference type="EMBL" id="MU069562">
    <property type="protein sequence ID" value="KAF5838908.1"/>
    <property type="molecule type" value="Genomic_DNA"/>
</dbReference>
<gene>
    <name evidence="2" type="ORF">DUNSADRAFT_1999</name>
</gene>
<keyword evidence="3" id="KW-1185">Reference proteome</keyword>
<feature type="compositionally biased region" description="Polar residues" evidence="1">
    <location>
        <begin position="41"/>
        <end position="56"/>
    </location>
</feature>
<evidence type="ECO:0000256" key="1">
    <source>
        <dbReference type="SAM" id="MobiDB-lite"/>
    </source>
</evidence>
<proteinExistence type="predicted"/>
<accession>A0ABQ7GWB7</accession>
<dbReference type="Proteomes" id="UP000815325">
    <property type="component" value="Unassembled WGS sequence"/>
</dbReference>
<evidence type="ECO:0000313" key="3">
    <source>
        <dbReference type="Proteomes" id="UP000815325"/>
    </source>
</evidence>